<dbReference type="EMBL" id="JAHTGR010000008">
    <property type="protein sequence ID" value="MBV6322692.1"/>
    <property type="molecule type" value="Genomic_DNA"/>
</dbReference>
<evidence type="ECO:0000313" key="8">
    <source>
        <dbReference type="Proteomes" id="UP001155901"/>
    </source>
</evidence>
<evidence type="ECO:0000256" key="3">
    <source>
        <dbReference type="ARBA" id="ARBA00022989"/>
    </source>
</evidence>
<evidence type="ECO:0000256" key="5">
    <source>
        <dbReference type="RuleBase" id="RU363041"/>
    </source>
</evidence>
<dbReference type="Proteomes" id="UP001155901">
    <property type="component" value="Unassembled WGS sequence"/>
</dbReference>
<dbReference type="InterPro" id="IPR002781">
    <property type="entry name" value="TM_pro_TauE-like"/>
</dbReference>
<feature type="transmembrane region" description="Helical" evidence="5">
    <location>
        <begin position="217"/>
        <end position="236"/>
    </location>
</feature>
<reference evidence="7" key="2">
    <citation type="submission" date="2022-03" db="EMBL/GenBank/DDBJ databases">
        <title>Genome Encyclopedia of Bacteria and Archaea VI: Functional Genomics of Type Strains.</title>
        <authorList>
            <person name="Whitman W."/>
        </authorList>
    </citation>
    <scope>NUCLEOTIDE SEQUENCE</scope>
    <source>
        <strain evidence="7">HSC-15S17</strain>
    </source>
</reference>
<comment type="subcellular location">
    <subcellularLocation>
        <location evidence="5">Cell membrane</location>
        <topology evidence="5">Multi-pass membrane protein</topology>
    </subcellularLocation>
    <subcellularLocation>
        <location evidence="1">Membrane</location>
        <topology evidence="1">Multi-pass membrane protein</topology>
    </subcellularLocation>
</comment>
<protein>
    <recommendedName>
        <fullName evidence="5">Probable membrane transporter protein</fullName>
    </recommendedName>
</protein>
<dbReference type="PANTHER" id="PTHR43701">
    <property type="entry name" value="MEMBRANE TRANSPORTER PROTEIN MJ0441-RELATED"/>
    <property type="match status" value="1"/>
</dbReference>
<feature type="transmembrane region" description="Helical" evidence="5">
    <location>
        <begin position="242"/>
        <end position="260"/>
    </location>
</feature>
<dbReference type="Pfam" id="PF01925">
    <property type="entry name" value="TauE"/>
    <property type="match status" value="1"/>
</dbReference>
<keyword evidence="5" id="KW-1003">Cell membrane</keyword>
<dbReference type="PANTHER" id="PTHR43701:SF2">
    <property type="entry name" value="MEMBRANE TRANSPORTER PROTEIN YJNA-RELATED"/>
    <property type="match status" value="1"/>
</dbReference>
<dbReference type="InterPro" id="IPR051598">
    <property type="entry name" value="TSUP/Inactive_protease-like"/>
</dbReference>
<feature type="transmembrane region" description="Helical" evidence="5">
    <location>
        <begin position="152"/>
        <end position="176"/>
    </location>
</feature>
<feature type="transmembrane region" description="Helical" evidence="5">
    <location>
        <begin position="96"/>
        <end position="113"/>
    </location>
</feature>
<reference evidence="6" key="1">
    <citation type="submission" date="2021-07" db="EMBL/GenBank/DDBJ databases">
        <title>Characterization of violacein-producing bacteria and related species.</title>
        <authorList>
            <person name="Wilson H.S."/>
            <person name="De Leon M.E."/>
        </authorList>
    </citation>
    <scope>NUCLEOTIDE SEQUENCE</scope>
    <source>
        <strain evidence="6">HSC-15S17</strain>
    </source>
</reference>
<evidence type="ECO:0000313" key="9">
    <source>
        <dbReference type="Proteomes" id="UP001162889"/>
    </source>
</evidence>
<feature type="transmembrane region" description="Helical" evidence="5">
    <location>
        <begin position="36"/>
        <end position="58"/>
    </location>
</feature>
<keyword evidence="3 5" id="KW-1133">Transmembrane helix</keyword>
<comment type="caution">
    <text evidence="6">The sequence shown here is derived from an EMBL/GenBank/DDBJ whole genome shotgun (WGS) entry which is preliminary data.</text>
</comment>
<accession>A0AA41L5X3</accession>
<feature type="transmembrane region" description="Helical" evidence="5">
    <location>
        <begin position="70"/>
        <end position="90"/>
    </location>
</feature>
<evidence type="ECO:0000256" key="2">
    <source>
        <dbReference type="ARBA" id="ARBA00022692"/>
    </source>
</evidence>
<keyword evidence="4 5" id="KW-0472">Membrane</keyword>
<evidence type="ECO:0000256" key="1">
    <source>
        <dbReference type="ARBA" id="ARBA00004141"/>
    </source>
</evidence>
<feature type="transmembrane region" description="Helical" evidence="5">
    <location>
        <begin position="182"/>
        <end position="205"/>
    </location>
</feature>
<dbReference type="Proteomes" id="UP001162889">
    <property type="component" value="Unassembled WGS sequence"/>
</dbReference>
<comment type="similarity">
    <text evidence="5">Belongs to the 4-toluene sulfonate uptake permease (TSUP) (TC 2.A.102) family.</text>
</comment>
<name>A0AA41L5X3_9BURK</name>
<dbReference type="EMBL" id="JALJZU010000009">
    <property type="protein sequence ID" value="MCP2010906.1"/>
    <property type="molecule type" value="Genomic_DNA"/>
</dbReference>
<evidence type="ECO:0000313" key="6">
    <source>
        <dbReference type="EMBL" id="MBV6322692.1"/>
    </source>
</evidence>
<gene>
    <name evidence="6" type="ORF">KVP70_17295</name>
    <name evidence="7" type="ORF">L1274_004648</name>
</gene>
<keyword evidence="9" id="KW-1185">Reference proteome</keyword>
<proteinExistence type="inferred from homology"/>
<dbReference type="AlphaFoldDB" id="A0AA41L5X3"/>
<evidence type="ECO:0000256" key="4">
    <source>
        <dbReference type="ARBA" id="ARBA00023136"/>
    </source>
</evidence>
<sequence>MGVSLILGAVVGIVMGLTGAGGGILAVPLLVFGLHMTVASAAPIGLLAVGIAAAMGAAHGLRAGVVRYRAALLIALIGIACNPLGLWLALRMPVRYLTMVFAVVLIGVAAKGAREVWLADRQVRHASAYPCRLDSGSGRLAWNLRCATRLSLMGAGAGMLSGLLGVGGGFVIVPALQHFSNLAMRSIVATSLAVIALISLVSVAGTIHGGHFDLAQGIPFAAGATAGMLLGGRFAASLKPEYLKLAFSLICLAVACGLIGKSLM</sequence>
<keyword evidence="2 5" id="KW-0812">Transmembrane</keyword>
<evidence type="ECO:0000313" key="7">
    <source>
        <dbReference type="EMBL" id="MCP2010906.1"/>
    </source>
</evidence>
<organism evidence="6 8">
    <name type="scientific">Duganella violaceipulchra</name>
    <dbReference type="NCBI Taxonomy" id="2849652"/>
    <lineage>
        <taxon>Bacteria</taxon>
        <taxon>Pseudomonadati</taxon>
        <taxon>Pseudomonadota</taxon>
        <taxon>Betaproteobacteria</taxon>
        <taxon>Burkholderiales</taxon>
        <taxon>Oxalobacteraceae</taxon>
        <taxon>Telluria group</taxon>
        <taxon>Duganella</taxon>
    </lineage>
</organism>
<dbReference type="RefSeq" id="WP_217943442.1">
    <property type="nucleotide sequence ID" value="NZ_JAHTGR010000008.1"/>
</dbReference>
<dbReference type="GO" id="GO:0005886">
    <property type="term" value="C:plasma membrane"/>
    <property type="evidence" value="ECO:0007669"/>
    <property type="project" value="UniProtKB-SubCell"/>
</dbReference>